<name>A0A8K0E305_9ROSA</name>
<comment type="caution">
    <text evidence="1">The sequence shown here is derived from an EMBL/GenBank/DDBJ whole genome shotgun (WGS) entry which is preliminary data.</text>
</comment>
<evidence type="ECO:0000313" key="2">
    <source>
        <dbReference type="Proteomes" id="UP000796880"/>
    </source>
</evidence>
<dbReference type="Proteomes" id="UP000796880">
    <property type="component" value="Unassembled WGS sequence"/>
</dbReference>
<sequence>MESLLLSYSLGSPVKKPVPILVVALLFIFEPNTNTPKGPLICPSRAIIQTTTLVRSVLTAQQNLVPYVEPNVGRDDLDENRAKFITTRPVLIKTDFPSVFMPSDMPYLKERYRLSNNTMLSTPREGDRADSPCDGRICSYEIAFKLVQTSRYLYEAALKVDNAFKKKAVMYSNIVTTNKTLEEDNLHLKQVAVEVNKATPSFGTTTSTGMIAWVP</sequence>
<reference evidence="1" key="1">
    <citation type="submission" date="2020-03" db="EMBL/GenBank/DDBJ databases">
        <title>A high-quality chromosome-level genome assembly of a woody plant with both climbing and erect habits, Rhamnella rubrinervis.</title>
        <authorList>
            <person name="Lu Z."/>
            <person name="Yang Y."/>
            <person name="Zhu X."/>
            <person name="Sun Y."/>
        </authorList>
    </citation>
    <scope>NUCLEOTIDE SEQUENCE</scope>
    <source>
        <strain evidence="1">BYM</strain>
        <tissue evidence="1">Leaf</tissue>
    </source>
</reference>
<dbReference type="AlphaFoldDB" id="A0A8K0E305"/>
<organism evidence="1 2">
    <name type="scientific">Rhamnella rubrinervis</name>
    <dbReference type="NCBI Taxonomy" id="2594499"/>
    <lineage>
        <taxon>Eukaryota</taxon>
        <taxon>Viridiplantae</taxon>
        <taxon>Streptophyta</taxon>
        <taxon>Embryophyta</taxon>
        <taxon>Tracheophyta</taxon>
        <taxon>Spermatophyta</taxon>
        <taxon>Magnoliopsida</taxon>
        <taxon>eudicotyledons</taxon>
        <taxon>Gunneridae</taxon>
        <taxon>Pentapetalae</taxon>
        <taxon>rosids</taxon>
        <taxon>fabids</taxon>
        <taxon>Rosales</taxon>
        <taxon>Rhamnaceae</taxon>
        <taxon>rhamnoid group</taxon>
        <taxon>Rhamneae</taxon>
        <taxon>Rhamnella</taxon>
    </lineage>
</organism>
<proteinExistence type="predicted"/>
<accession>A0A8K0E305</accession>
<dbReference type="EMBL" id="VOIH02000008">
    <property type="protein sequence ID" value="KAF3438839.1"/>
    <property type="molecule type" value="Genomic_DNA"/>
</dbReference>
<keyword evidence="2" id="KW-1185">Reference proteome</keyword>
<evidence type="ECO:0000313" key="1">
    <source>
        <dbReference type="EMBL" id="KAF3438839.1"/>
    </source>
</evidence>
<protein>
    <submittedName>
        <fullName evidence="1">Uncharacterized protein</fullName>
    </submittedName>
</protein>
<gene>
    <name evidence="1" type="ORF">FNV43_RR17114</name>
</gene>